<organism evidence="2 3">
    <name type="scientific">Puccinia graminis f. sp. tritici</name>
    <dbReference type="NCBI Taxonomy" id="56615"/>
    <lineage>
        <taxon>Eukaryota</taxon>
        <taxon>Fungi</taxon>
        <taxon>Dikarya</taxon>
        <taxon>Basidiomycota</taxon>
        <taxon>Pucciniomycotina</taxon>
        <taxon>Pucciniomycetes</taxon>
        <taxon>Pucciniales</taxon>
        <taxon>Pucciniaceae</taxon>
        <taxon>Puccinia</taxon>
    </lineage>
</organism>
<keyword evidence="3" id="KW-1185">Reference proteome</keyword>
<name>A0A5B0P7C8_PUCGR</name>
<dbReference type="Proteomes" id="UP000324748">
    <property type="component" value="Unassembled WGS sequence"/>
</dbReference>
<evidence type="ECO:0000313" key="3">
    <source>
        <dbReference type="Proteomes" id="UP000324748"/>
    </source>
</evidence>
<feature type="compositionally biased region" description="Polar residues" evidence="1">
    <location>
        <begin position="45"/>
        <end position="55"/>
    </location>
</feature>
<evidence type="ECO:0000313" key="2">
    <source>
        <dbReference type="EMBL" id="KAA1096500.1"/>
    </source>
</evidence>
<dbReference type="AlphaFoldDB" id="A0A5B0P7C8"/>
<sequence length="144" mass="16157">MYQTYSLQGIENVYGDGFVRSDSGAPMPSESRQIFRAETFNIRYTSAEPSCQTESAKTRAPELGKKPELEGSPTSNSRGRSELSRFGVPQTNSREIEHRLTTSATPPPKDESRDDDKIWRRKDRLDTITVVKLAEGSFRPSNLA</sequence>
<feature type="compositionally biased region" description="Basic and acidic residues" evidence="1">
    <location>
        <begin position="56"/>
        <end position="69"/>
    </location>
</feature>
<feature type="region of interest" description="Disordered" evidence="1">
    <location>
        <begin position="45"/>
        <end position="121"/>
    </location>
</feature>
<comment type="caution">
    <text evidence="2">The sequence shown here is derived from an EMBL/GenBank/DDBJ whole genome shotgun (WGS) entry which is preliminary data.</text>
</comment>
<feature type="compositionally biased region" description="Basic and acidic residues" evidence="1">
    <location>
        <begin position="108"/>
        <end position="121"/>
    </location>
</feature>
<evidence type="ECO:0000256" key="1">
    <source>
        <dbReference type="SAM" id="MobiDB-lite"/>
    </source>
</evidence>
<dbReference type="EMBL" id="VSWC01000067">
    <property type="protein sequence ID" value="KAA1096500.1"/>
    <property type="molecule type" value="Genomic_DNA"/>
</dbReference>
<reference evidence="2 3" key="1">
    <citation type="submission" date="2019-05" db="EMBL/GenBank/DDBJ databases">
        <title>Emergence of the Ug99 lineage of the wheat stem rust pathogen through somatic hybridization.</title>
        <authorList>
            <person name="Li F."/>
            <person name="Upadhyaya N.M."/>
            <person name="Sperschneider J."/>
            <person name="Matny O."/>
            <person name="Nguyen-Phuc H."/>
            <person name="Mago R."/>
            <person name="Raley C."/>
            <person name="Miller M.E."/>
            <person name="Silverstein K.A.T."/>
            <person name="Henningsen E."/>
            <person name="Hirsch C.D."/>
            <person name="Visser B."/>
            <person name="Pretorius Z.A."/>
            <person name="Steffenson B.J."/>
            <person name="Schwessinger B."/>
            <person name="Dodds P.N."/>
            <person name="Figueroa M."/>
        </authorList>
    </citation>
    <scope>NUCLEOTIDE SEQUENCE [LARGE SCALE GENOMIC DNA]</scope>
    <source>
        <strain evidence="2">21-0</strain>
    </source>
</reference>
<protein>
    <submittedName>
        <fullName evidence="2">Uncharacterized protein</fullName>
    </submittedName>
</protein>
<accession>A0A5B0P7C8</accession>
<gene>
    <name evidence="2" type="ORF">PGT21_018578</name>
</gene>
<proteinExistence type="predicted"/>